<proteinExistence type="predicted"/>
<organism evidence="2 3">
    <name type="scientific">Kribbella voronezhensis</name>
    <dbReference type="NCBI Taxonomy" id="2512212"/>
    <lineage>
        <taxon>Bacteria</taxon>
        <taxon>Bacillati</taxon>
        <taxon>Actinomycetota</taxon>
        <taxon>Actinomycetes</taxon>
        <taxon>Propionibacteriales</taxon>
        <taxon>Kribbellaceae</taxon>
        <taxon>Kribbella</taxon>
    </lineage>
</organism>
<protein>
    <submittedName>
        <fullName evidence="2">Uncharacterized protein</fullName>
    </submittedName>
</protein>
<sequence>MFRRTLATAAAAAGIAALLPLTASAAGPDPVRPLHFDGKTSKSTVVAGTCNLSIPSRVAIGKPTLTLFGKVSGTCNTPTAASGWALHHPSLGDVNEVVFDKTYQYGDGSWYIPDNHPIGNMVFNGEGSYNADDTTNTQNTVPVTVKLAAGAWISSSRSADVVTLKGTSLLYSTTTNSYFKRSAGGVFQFRERGTTTWKNLKSVYTNSKGEVTMAYRYSKLRDYRFALYSTSISWDLGSAVTTR</sequence>
<accession>A0A4V3FJ18</accession>
<dbReference type="RefSeq" id="WP_133984410.1">
    <property type="nucleotide sequence ID" value="NZ_SOCE01000002.1"/>
</dbReference>
<dbReference type="OrthoDB" id="3826759at2"/>
<keyword evidence="3" id="KW-1185">Reference proteome</keyword>
<evidence type="ECO:0000256" key="1">
    <source>
        <dbReference type="SAM" id="SignalP"/>
    </source>
</evidence>
<feature type="chain" id="PRO_5020616597" evidence="1">
    <location>
        <begin position="26"/>
        <end position="243"/>
    </location>
</feature>
<reference evidence="2 3" key="1">
    <citation type="submission" date="2019-03" db="EMBL/GenBank/DDBJ databases">
        <title>Genomic Encyclopedia of Type Strains, Phase III (KMG-III): the genomes of soil and plant-associated and newly described type strains.</title>
        <authorList>
            <person name="Whitman W."/>
        </authorList>
    </citation>
    <scope>NUCLEOTIDE SEQUENCE [LARGE SCALE GENOMIC DNA]</scope>
    <source>
        <strain evidence="2 3">VKM Ac-2575</strain>
    </source>
</reference>
<evidence type="ECO:0000313" key="2">
    <source>
        <dbReference type="EMBL" id="TDU84543.1"/>
    </source>
</evidence>
<evidence type="ECO:0000313" key="3">
    <source>
        <dbReference type="Proteomes" id="UP000295151"/>
    </source>
</evidence>
<dbReference type="Proteomes" id="UP000295151">
    <property type="component" value="Unassembled WGS sequence"/>
</dbReference>
<dbReference type="AlphaFoldDB" id="A0A4V3FJ18"/>
<dbReference type="EMBL" id="SOCE01000002">
    <property type="protein sequence ID" value="TDU84543.1"/>
    <property type="molecule type" value="Genomic_DNA"/>
</dbReference>
<name>A0A4V3FJ18_9ACTN</name>
<feature type="signal peptide" evidence="1">
    <location>
        <begin position="1"/>
        <end position="25"/>
    </location>
</feature>
<gene>
    <name evidence="2" type="ORF">EV138_7022</name>
</gene>
<comment type="caution">
    <text evidence="2">The sequence shown here is derived from an EMBL/GenBank/DDBJ whole genome shotgun (WGS) entry which is preliminary data.</text>
</comment>
<keyword evidence="1" id="KW-0732">Signal</keyword>